<feature type="transmembrane region" description="Helical" evidence="5">
    <location>
        <begin position="51"/>
        <end position="68"/>
    </location>
</feature>
<evidence type="ECO:0000256" key="4">
    <source>
        <dbReference type="ARBA" id="ARBA00023136"/>
    </source>
</evidence>
<dbReference type="Pfam" id="PF03595">
    <property type="entry name" value="SLAC1"/>
    <property type="match status" value="1"/>
</dbReference>
<dbReference type="InterPro" id="IPR052951">
    <property type="entry name" value="Tellurite_res_ion_channel"/>
</dbReference>
<name>A0A248JVA1_9PROT</name>
<evidence type="ECO:0000313" key="7">
    <source>
        <dbReference type="Proteomes" id="UP000197153"/>
    </source>
</evidence>
<keyword evidence="2 5" id="KW-0812">Transmembrane</keyword>
<evidence type="ECO:0000256" key="1">
    <source>
        <dbReference type="ARBA" id="ARBA00004141"/>
    </source>
</evidence>
<keyword evidence="3 5" id="KW-1133">Transmembrane helix</keyword>
<dbReference type="Gene3D" id="1.50.10.150">
    <property type="entry name" value="Voltage-dependent anion channel"/>
    <property type="match status" value="1"/>
</dbReference>
<feature type="transmembrane region" description="Helical" evidence="5">
    <location>
        <begin position="175"/>
        <end position="196"/>
    </location>
</feature>
<keyword evidence="4 5" id="KW-0472">Membrane</keyword>
<dbReference type="AlphaFoldDB" id="A0A248JVA1"/>
<gene>
    <name evidence="6" type="ORF">Y958_16485</name>
</gene>
<proteinExistence type="predicted"/>
<accession>A0A248JVA1</accession>
<dbReference type="PANTHER" id="PTHR37955">
    <property type="entry name" value="TELLURITE RESISTANCE PROTEIN TEHA"/>
    <property type="match status" value="1"/>
</dbReference>
<reference evidence="6 7" key="1">
    <citation type="submission" date="2017-06" db="EMBL/GenBank/DDBJ databases">
        <title>Complete genome sequence of Nitrospirillum amazonense strain CBAmC, an endophytic nitrogen-fixing and plant growth-promoting bacterium, isolated from sugarcane.</title>
        <authorList>
            <person name="Schwab S."/>
            <person name="dos Santos Teixeira K.R."/>
            <person name="Simoes Araujo J.L."/>
            <person name="Soares Vidal M."/>
            <person name="Borges de Freitas H.R."/>
            <person name="Rivello Crivelaro A.L."/>
            <person name="Bueno de Camargo Nunes A."/>
            <person name="dos Santos C.M."/>
            <person name="Palmeira da Silva Rosa D."/>
            <person name="da Silva Padilha D."/>
            <person name="da Silva E."/>
            <person name="Araujo Terra L."/>
            <person name="Soares Mendes V."/>
            <person name="Farinelli L."/>
            <person name="Magalhaes Cruz L."/>
            <person name="Baldani J.I."/>
        </authorList>
    </citation>
    <scope>NUCLEOTIDE SEQUENCE [LARGE SCALE GENOMIC DNA]</scope>
    <source>
        <strain evidence="6 7">CBAmC</strain>
    </source>
</reference>
<keyword evidence="7" id="KW-1185">Reference proteome</keyword>
<feature type="transmembrane region" description="Helical" evidence="5">
    <location>
        <begin position="265"/>
        <end position="282"/>
    </location>
</feature>
<evidence type="ECO:0000256" key="2">
    <source>
        <dbReference type="ARBA" id="ARBA00022692"/>
    </source>
</evidence>
<feature type="transmembrane region" description="Helical" evidence="5">
    <location>
        <begin position="12"/>
        <end position="31"/>
    </location>
</feature>
<feature type="transmembrane region" description="Helical" evidence="5">
    <location>
        <begin position="111"/>
        <end position="130"/>
    </location>
</feature>
<feature type="transmembrane region" description="Helical" evidence="5">
    <location>
        <begin position="294"/>
        <end position="318"/>
    </location>
</feature>
<evidence type="ECO:0000256" key="5">
    <source>
        <dbReference type="SAM" id="Phobius"/>
    </source>
</evidence>
<comment type="subcellular location">
    <subcellularLocation>
        <location evidence="1">Membrane</location>
        <topology evidence="1">Multi-pass membrane protein</topology>
    </subcellularLocation>
</comment>
<dbReference type="KEGG" id="nao:Y958_16485"/>
<dbReference type="GO" id="GO:0046583">
    <property type="term" value="F:monoatomic cation efflux transmembrane transporter activity"/>
    <property type="evidence" value="ECO:0007669"/>
    <property type="project" value="TreeGrafter"/>
</dbReference>
<dbReference type="Proteomes" id="UP000197153">
    <property type="component" value="Chromosome 2"/>
</dbReference>
<dbReference type="RefSeq" id="WP_088873106.1">
    <property type="nucleotide sequence ID" value="NZ_CP022111.1"/>
</dbReference>
<dbReference type="InterPro" id="IPR004695">
    <property type="entry name" value="SLAC1/Mae1/Ssu1/TehA"/>
</dbReference>
<dbReference type="EMBL" id="CP022111">
    <property type="protein sequence ID" value="ASG22529.1"/>
    <property type="molecule type" value="Genomic_DNA"/>
</dbReference>
<feature type="transmembrane region" description="Helical" evidence="5">
    <location>
        <begin position="208"/>
        <end position="226"/>
    </location>
</feature>
<evidence type="ECO:0000256" key="3">
    <source>
        <dbReference type="ARBA" id="ARBA00022989"/>
    </source>
</evidence>
<dbReference type="InterPro" id="IPR038665">
    <property type="entry name" value="Voltage-dep_anion_channel_sf"/>
</dbReference>
<dbReference type="PANTHER" id="PTHR37955:SF1">
    <property type="entry name" value="DEP DOMAIN-CONTAINING PROTEIN"/>
    <property type="match status" value="1"/>
</dbReference>
<protein>
    <submittedName>
        <fullName evidence="6">Dicarboxylate transporter/tellurite-resistance protein TehA</fullName>
    </submittedName>
</protein>
<sequence>MTTLPNNSPSSGLLPVAPASFFAMTLGLAETGNAWRNATDLWRLPPVVGEALQGLALLSFLWWGLLYANKWISHQPAALAEFRDPVQSAFVALIPESIILSALALRPYVPVLAVAIFALGSATNLAYGAYRLAQNWSREREPGHTTPSLYLTYIASVLVNALAAGLFGYTELGWALLGVGSLSWLVTDSVITQQLFVGGLAAKTRNFMGIYMAPPVVALVAYQVLAGREASLPLTYILLGYALFVTAGLTLAYRWLREQAFAPGYWAYTFGVATLAQGLMIFSPRAGSPVVDGLAAAALVATTLLTLAVAVGSIGLLVRRAYYPAAPAPSPAR</sequence>
<evidence type="ECO:0000313" key="6">
    <source>
        <dbReference type="EMBL" id="ASG22529.1"/>
    </source>
</evidence>
<feature type="transmembrane region" description="Helical" evidence="5">
    <location>
        <begin position="150"/>
        <end position="169"/>
    </location>
</feature>
<feature type="transmembrane region" description="Helical" evidence="5">
    <location>
        <begin position="232"/>
        <end position="253"/>
    </location>
</feature>
<organism evidence="6 7">
    <name type="scientific">Nitrospirillum viridazoti CBAmc</name>
    <dbReference type="NCBI Taxonomy" id="1441467"/>
    <lineage>
        <taxon>Bacteria</taxon>
        <taxon>Pseudomonadati</taxon>
        <taxon>Pseudomonadota</taxon>
        <taxon>Alphaproteobacteria</taxon>
        <taxon>Rhodospirillales</taxon>
        <taxon>Azospirillaceae</taxon>
        <taxon>Nitrospirillum</taxon>
        <taxon>Nitrospirillum viridazoti</taxon>
    </lineage>
</organism>
<dbReference type="GO" id="GO:0005886">
    <property type="term" value="C:plasma membrane"/>
    <property type="evidence" value="ECO:0007669"/>
    <property type="project" value="TreeGrafter"/>
</dbReference>